<keyword evidence="1" id="KW-1133">Transmembrane helix</keyword>
<dbReference type="OMA" id="RPMVDKK"/>
<dbReference type="FunCoup" id="B3S6A6">
    <property type="interactions" value="1088"/>
</dbReference>
<evidence type="ECO:0000313" key="2">
    <source>
        <dbReference type="EMBL" id="EDV21723.1"/>
    </source>
</evidence>
<dbReference type="SUPFAM" id="SSF52833">
    <property type="entry name" value="Thioredoxin-like"/>
    <property type="match status" value="1"/>
</dbReference>
<dbReference type="RefSeq" id="XP_002115871.1">
    <property type="nucleotide sequence ID" value="XM_002115835.1"/>
</dbReference>
<accession>B3S6A6</accession>
<dbReference type="GeneID" id="6756951"/>
<name>B3S6A6_TRIAD</name>
<reference evidence="2 3" key="1">
    <citation type="journal article" date="2008" name="Nature">
        <title>The Trichoplax genome and the nature of placozoans.</title>
        <authorList>
            <person name="Srivastava M."/>
            <person name="Begovic E."/>
            <person name="Chapman J."/>
            <person name="Putnam N.H."/>
            <person name="Hellsten U."/>
            <person name="Kawashima T."/>
            <person name="Kuo A."/>
            <person name="Mitros T."/>
            <person name="Salamov A."/>
            <person name="Carpenter M.L."/>
            <person name="Signorovitch A.Y."/>
            <person name="Moreno M.A."/>
            <person name="Kamm K."/>
            <person name="Grimwood J."/>
            <person name="Schmutz J."/>
            <person name="Shapiro H."/>
            <person name="Grigoriev I.V."/>
            <person name="Buss L.W."/>
            <person name="Schierwater B."/>
            <person name="Dellaporta S.L."/>
            <person name="Rokhsar D.S."/>
        </authorList>
    </citation>
    <scope>NUCLEOTIDE SEQUENCE [LARGE SCALE GENOMIC DNA]</scope>
    <source>
        <strain evidence="2 3">Grell-BS-1999</strain>
    </source>
</reference>
<dbReference type="InParanoid" id="B3S6A6"/>
<sequence>MSGSQILNAYSVANIVLVSLFPITASFPPLCTYFFAGSECEMTWDELEVMVFAVIVGFIKNRKARPGSWLEYTSPYFLYVKLGSSILLCRRDIKLGSLYIIMCIVVYLLFPEPVYAGPDKVEYFSDSNIQDEITRDKSITWLIAFYTPWSNTCVRLAPVFAQLSLEYKINTGVMSKQIPTVILFEGGKEITRRPAISVTGKVLMRFFFTKENLTYSFDLNELSAKTRAKCKTAERDHTKQD</sequence>
<evidence type="ECO:0000313" key="3">
    <source>
        <dbReference type="Proteomes" id="UP000009022"/>
    </source>
</evidence>
<dbReference type="EMBL" id="DS985252">
    <property type="protein sequence ID" value="EDV21723.1"/>
    <property type="molecule type" value="Genomic_DNA"/>
</dbReference>
<dbReference type="CTD" id="6756951"/>
<dbReference type="GO" id="GO:0044233">
    <property type="term" value="C:mitochondria-associated endoplasmic reticulum membrane contact site"/>
    <property type="evidence" value="ECO:0000318"/>
    <property type="project" value="GO_Central"/>
</dbReference>
<organism evidence="2 3">
    <name type="scientific">Trichoplax adhaerens</name>
    <name type="common">Trichoplax reptans</name>
    <dbReference type="NCBI Taxonomy" id="10228"/>
    <lineage>
        <taxon>Eukaryota</taxon>
        <taxon>Metazoa</taxon>
        <taxon>Placozoa</taxon>
        <taxon>Uniplacotomia</taxon>
        <taxon>Trichoplacea</taxon>
        <taxon>Trichoplacidae</taxon>
        <taxon>Trichoplax</taxon>
    </lineage>
</organism>
<dbReference type="OrthoDB" id="20229at2759"/>
<proteinExistence type="predicted"/>
<gene>
    <name evidence="2" type="ORF">TRIADDRAFT_59737</name>
</gene>
<feature type="transmembrane region" description="Helical" evidence="1">
    <location>
        <begin position="93"/>
        <end position="110"/>
    </location>
</feature>
<evidence type="ECO:0008006" key="4">
    <source>
        <dbReference type="Google" id="ProtNLM"/>
    </source>
</evidence>
<dbReference type="Gene3D" id="3.40.30.10">
    <property type="entry name" value="Glutaredoxin"/>
    <property type="match status" value="2"/>
</dbReference>
<dbReference type="GO" id="GO:0005739">
    <property type="term" value="C:mitochondrion"/>
    <property type="evidence" value="ECO:0000318"/>
    <property type="project" value="GO_Central"/>
</dbReference>
<protein>
    <recommendedName>
        <fullName evidence="4">Thioredoxin domain-containing protein</fullName>
    </recommendedName>
</protein>
<dbReference type="eggNOG" id="KOG0914">
    <property type="taxonomic scope" value="Eukaryota"/>
</dbReference>
<dbReference type="GO" id="GO:0015036">
    <property type="term" value="F:disulfide oxidoreductase activity"/>
    <property type="evidence" value="ECO:0000318"/>
    <property type="project" value="GO_Central"/>
</dbReference>
<evidence type="ECO:0000256" key="1">
    <source>
        <dbReference type="SAM" id="Phobius"/>
    </source>
</evidence>
<dbReference type="Proteomes" id="UP000009022">
    <property type="component" value="Unassembled WGS sequence"/>
</dbReference>
<dbReference type="PhylomeDB" id="B3S6A6"/>
<dbReference type="InterPro" id="IPR036249">
    <property type="entry name" value="Thioredoxin-like_sf"/>
</dbReference>
<keyword evidence="1" id="KW-0812">Transmembrane</keyword>
<feature type="transmembrane region" description="Helical" evidence="1">
    <location>
        <begin position="12"/>
        <end position="36"/>
    </location>
</feature>
<dbReference type="KEGG" id="tad:TRIADDRAFT_59737"/>
<dbReference type="AlphaFoldDB" id="B3S6A6"/>
<dbReference type="GO" id="GO:0005789">
    <property type="term" value="C:endoplasmic reticulum membrane"/>
    <property type="evidence" value="ECO:0000318"/>
    <property type="project" value="GO_Central"/>
</dbReference>
<keyword evidence="3" id="KW-1185">Reference proteome</keyword>
<keyword evidence="1" id="KW-0472">Membrane</keyword>
<dbReference type="HOGENOM" id="CLU_064868_1_0_1"/>